<dbReference type="InterPro" id="IPR002347">
    <property type="entry name" value="SDR_fam"/>
</dbReference>
<dbReference type="InterPro" id="IPR051593">
    <property type="entry name" value="Ergosterol_Biosynth_ERG27"/>
</dbReference>
<dbReference type="Gene3D" id="3.40.50.720">
    <property type="entry name" value="NAD(P)-binding Rossmann-like Domain"/>
    <property type="match status" value="1"/>
</dbReference>
<dbReference type="Proteomes" id="UP000000707">
    <property type="component" value="Unassembled WGS sequence"/>
</dbReference>
<dbReference type="PANTHER" id="PTHR43647">
    <property type="entry name" value="DEHYDROGENASE"/>
    <property type="match status" value="1"/>
</dbReference>
<proteinExistence type="inferred from homology"/>
<comment type="similarity">
    <text evidence="7">Belongs to the short-chain dehydrogenases/reductases (SDR) family. ERG27 subfamily.</text>
</comment>
<keyword evidence="5" id="KW-0443">Lipid metabolism</keyword>
<protein>
    <recommendedName>
        <fullName evidence="8">3beta-hydroxysteroid 3-dehydrogenase</fullName>
        <ecNumber evidence="8">1.1.1.270</ecNumber>
    </recommendedName>
</protein>
<dbReference type="GO" id="GO:0006696">
    <property type="term" value="P:ergosterol biosynthetic process"/>
    <property type="evidence" value="ECO:0007669"/>
    <property type="project" value="TreeGrafter"/>
</dbReference>
<dbReference type="GO" id="GO:0000253">
    <property type="term" value="F:3-beta-hydroxysteroid 3-dehydrogenase (NADP+) activity"/>
    <property type="evidence" value="ECO:0007669"/>
    <property type="project" value="UniProtKB-EC"/>
</dbReference>
<evidence type="ECO:0000256" key="9">
    <source>
        <dbReference type="SAM" id="Phobius"/>
    </source>
</evidence>
<keyword evidence="3" id="KW-0752">Steroid biosynthesis</keyword>
<dbReference type="STRING" id="590646.G3B068"/>
<comment type="pathway">
    <text evidence="6">Steroid biosynthesis; zymosterol biosynthesis; zymosterol from lanosterol: step 5/6.</text>
</comment>
<dbReference type="OrthoDB" id="9989144at2759"/>
<dbReference type="KEGG" id="cten:18246800"/>
<dbReference type="EMBL" id="GL996514">
    <property type="protein sequence ID" value="EGV65506.1"/>
    <property type="molecule type" value="Genomic_DNA"/>
</dbReference>
<evidence type="ECO:0000256" key="1">
    <source>
        <dbReference type="ARBA" id="ARBA00022516"/>
    </source>
</evidence>
<dbReference type="GeneID" id="18246800"/>
<evidence type="ECO:0000256" key="7">
    <source>
        <dbReference type="ARBA" id="ARBA00023593"/>
    </source>
</evidence>
<dbReference type="PANTHER" id="PTHR43647:SF1">
    <property type="entry name" value="3-KETO-STEROID REDUCTASE ERG27"/>
    <property type="match status" value="1"/>
</dbReference>
<dbReference type="AlphaFoldDB" id="G3B068"/>
<keyword evidence="9" id="KW-0812">Transmembrane</keyword>
<organism evidence="11">
    <name type="scientific">Candida tenuis (strain ATCC 10573 / BCRC 21748 / CBS 615 / JCM 9827 / NBRC 10315 / NRRL Y-1498 / VKM Y-70)</name>
    <name type="common">Yeast</name>
    <name type="synonym">Yamadazyma tenuis</name>
    <dbReference type="NCBI Taxonomy" id="590646"/>
    <lineage>
        <taxon>Eukaryota</taxon>
        <taxon>Fungi</taxon>
        <taxon>Dikarya</taxon>
        <taxon>Ascomycota</taxon>
        <taxon>Saccharomycotina</taxon>
        <taxon>Pichiomycetes</taxon>
        <taxon>Debaryomycetaceae</taxon>
        <taxon>Yamadazyma</taxon>
    </lineage>
</organism>
<dbReference type="GO" id="GO:0005811">
    <property type="term" value="C:lipid droplet"/>
    <property type="evidence" value="ECO:0007669"/>
    <property type="project" value="TreeGrafter"/>
</dbReference>
<evidence type="ECO:0000256" key="3">
    <source>
        <dbReference type="ARBA" id="ARBA00022955"/>
    </source>
</evidence>
<dbReference type="EMBL" id="GL996514">
    <property type="protein sequence ID" value="EGV65505.1"/>
    <property type="molecule type" value="Genomic_DNA"/>
</dbReference>
<accession>G3B068</accession>
<dbReference type="HOGENOM" id="CLU_029944_1_0_1"/>
<gene>
    <name evidence="10" type="ORF">CANTEDRAFT_113050</name>
</gene>
<evidence type="ECO:0000256" key="8">
    <source>
        <dbReference type="ARBA" id="ARBA00023621"/>
    </source>
</evidence>
<evidence type="ECO:0000313" key="10">
    <source>
        <dbReference type="EMBL" id="EGV65506.1"/>
    </source>
</evidence>
<dbReference type="eggNOG" id="KOG1478">
    <property type="taxonomic scope" value="Eukaryota"/>
</dbReference>
<sequence>MSTPNHKVALITGGSSNLGISLAKRLIDNLSRHQKLSIIITSRTLPKAIETIDNINAFAKQHQKSTQLEFDYILVDFGDMVSVLSAYYDLNKKYPHIDYAFMNSVQTCYAGIDWVYAIKDVLKSPVNAVTEAHMKIQKKGLKSHDGMGLMFQGNVFGPYYLLHKIKPLMTGGKIVWVSSSSSGAQYISFNDLQMLENPYPYEGSKRLIDLVHSGTYKSLKSKDNISSYVVNPGIFTSFGFFQYLNFVTFYGMLGLFYLARFLGSTIHNISGYTAANSLISCALKDDERQDKKVVSSTNISGKEYIDYVEIDGTGAEDVVAYLETLCKEWDEKFKNQIVDTRVP</sequence>
<evidence type="ECO:0000256" key="2">
    <source>
        <dbReference type="ARBA" id="ARBA00022857"/>
    </source>
</evidence>
<keyword evidence="4" id="KW-0560">Oxidoreductase</keyword>
<dbReference type="GO" id="GO:0005741">
    <property type="term" value="C:mitochondrial outer membrane"/>
    <property type="evidence" value="ECO:0007669"/>
    <property type="project" value="TreeGrafter"/>
</dbReference>
<dbReference type="EC" id="1.1.1.270" evidence="8"/>
<keyword evidence="1" id="KW-0444">Lipid biosynthesis</keyword>
<keyword evidence="9" id="KW-0472">Membrane</keyword>
<dbReference type="SUPFAM" id="SSF51735">
    <property type="entry name" value="NAD(P)-binding Rossmann-fold domains"/>
    <property type="match status" value="1"/>
</dbReference>
<evidence type="ECO:0000256" key="4">
    <source>
        <dbReference type="ARBA" id="ARBA00023002"/>
    </source>
</evidence>
<reference evidence="10 11" key="1">
    <citation type="journal article" date="2011" name="Proc. Natl. Acad. Sci. U.S.A.">
        <title>Comparative genomics of xylose-fermenting fungi for enhanced biofuel production.</title>
        <authorList>
            <person name="Wohlbach D.J."/>
            <person name="Kuo A."/>
            <person name="Sato T.K."/>
            <person name="Potts K.M."/>
            <person name="Salamov A.A."/>
            <person name="LaButti K.M."/>
            <person name="Sun H."/>
            <person name="Clum A."/>
            <person name="Pangilinan J.L."/>
            <person name="Lindquist E.A."/>
            <person name="Lucas S."/>
            <person name="Lapidus A."/>
            <person name="Jin M."/>
            <person name="Gunawan C."/>
            <person name="Balan V."/>
            <person name="Dale B.E."/>
            <person name="Jeffries T.W."/>
            <person name="Zinkel R."/>
            <person name="Barry K.W."/>
            <person name="Grigoriev I.V."/>
            <person name="Gasch A.P."/>
        </authorList>
    </citation>
    <scope>NUCLEOTIDE SEQUENCE [LARGE SCALE GENOMIC DNA]</scope>
    <source>
        <strain evidence="10">ATCC 10573</strain>
        <strain evidence="11">ATCC 10573 / BCRC 21748 / CBS 615 / JCM 9827 / NBRC 10315 / NRRL Y-1498 / VKM Y-70</strain>
    </source>
</reference>
<keyword evidence="2" id="KW-0521">NADP</keyword>
<evidence type="ECO:0000313" key="11">
    <source>
        <dbReference type="Proteomes" id="UP000000707"/>
    </source>
</evidence>
<keyword evidence="9" id="KW-1133">Transmembrane helix</keyword>
<evidence type="ECO:0000256" key="5">
    <source>
        <dbReference type="ARBA" id="ARBA00023098"/>
    </source>
</evidence>
<name>G3B068_CANTC</name>
<evidence type="ECO:0000256" key="6">
    <source>
        <dbReference type="ARBA" id="ARBA00023589"/>
    </source>
</evidence>
<dbReference type="GO" id="GO:0005789">
    <property type="term" value="C:endoplasmic reticulum membrane"/>
    <property type="evidence" value="ECO:0007669"/>
    <property type="project" value="TreeGrafter"/>
</dbReference>
<feature type="transmembrane region" description="Helical" evidence="9">
    <location>
        <begin position="240"/>
        <end position="259"/>
    </location>
</feature>
<dbReference type="PRINTS" id="PR00081">
    <property type="entry name" value="GDHRDH"/>
</dbReference>
<keyword evidence="11" id="KW-1185">Reference proteome</keyword>
<dbReference type="InterPro" id="IPR036291">
    <property type="entry name" value="NAD(P)-bd_dom_sf"/>
</dbReference>